<dbReference type="PANTHER" id="PTHR23119">
    <property type="entry name" value="DISCS LARGE"/>
    <property type="match status" value="1"/>
</dbReference>
<dbReference type="GO" id="GO:0098887">
    <property type="term" value="P:neurotransmitter receptor transport, endosome to postsynaptic membrane"/>
    <property type="evidence" value="ECO:0007669"/>
    <property type="project" value="TreeGrafter"/>
</dbReference>
<evidence type="ECO:0000313" key="3">
    <source>
        <dbReference type="EnsemblMetazoa" id="PPAI005163-PA"/>
    </source>
</evidence>
<dbReference type="FunFam" id="2.30.42.10:FF:000041">
    <property type="entry name" value="protein scribble homolog isoform X1"/>
    <property type="match status" value="1"/>
</dbReference>
<evidence type="ECO:0000259" key="2">
    <source>
        <dbReference type="PROSITE" id="PS50106"/>
    </source>
</evidence>
<dbReference type="SUPFAM" id="SSF50156">
    <property type="entry name" value="PDZ domain-like"/>
    <property type="match status" value="2"/>
</dbReference>
<feature type="domain" description="PDZ" evidence="2">
    <location>
        <begin position="84"/>
        <end position="171"/>
    </location>
</feature>
<organism evidence="3 4">
    <name type="scientific">Phlebotomus papatasi</name>
    <name type="common">Sandfly</name>
    <dbReference type="NCBI Taxonomy" id="29031"/>
    <lineage>
        <taxon>Eukaryota</taxon>
        <taxon>Metazoa</taxon>
        <taxon>Ecdysozoa</taxon>
        <taxon>Arthropoda</taxon>
        <taxon>Hexapoda</taxon>
        <taxon>Insecta</taxon>
        <taxon>Pterygota</taxon>
        <taxon>Neoptera</taxon>
        <taxon>Endopterygota</taxon>
        <taxon>Diptera</taxon>
        <taxon>Nematocera</taxon>
        <taxon>Psychodoidea</taxon>
        <taxon>Psychodidae</taxon>
        <taxon>Phlebotomus</taxon>
        <taxon>Phlebotomus</taxon>
    </lineage>
</organism>
<feature type="compositionally biased region" description="Low complexity" evidence="1">
    <location>
        <begin position="28"/>
        <end position="45"/>
    </location>
</feature>
<dbReference type="Gene3D" id="2.30.42.10">
    <property type="match status" value="2"/>
</dbReference>
<dbReference type="GO" id="GO:0045211">
    <property type="term" value="C:postsynaptic membrane"/>
    <property type="evidence" value="ECO:0007669"/>
    <property type="project" value="TreeGrafter"/>
</dbReference>
<dbReference type="AlphaFoldDB" id="A0A1B0DBH4"/>
<keyword evidence="4" id="KW-1185">Reference proteome</keyword>
<accession>A0A1B0DBH4</accession>
<dbReference type="GO" id="GO:0005912">
    <property type="term" value="C:adherens junction"/>
    <property type="evidence" value="ECO:0007669"/>
    <property type="project" value="TreeGrafter"/>
</dbReference>
<dbReference type="VEuPathDB" id="VectorBase:PPAI005163"/>
<dbReference type="GO" id="GO:0043113">
    <property type="term" value="P:receptor clustering"/>
    <property type="evidence" value="ECO:0007669"/>
    <property type="project" value="TreeGrafter"/>
</dbReference>
<dbReference type="GO" id="GO:0098968">
    <property type="term" value="P:neurotransmitter receptor transport postsynaptic membrane to endosome"/>
    <property type="evidence" value="ECO:0007669"/>
    <property type="project" value="TreeGrafter"/>
</dbReference>
<dbReference type="GO" id="GO:0016323">
    <property type="term" value="C:basolateral plasma membrane"/>
    <property type="evidence" value="ECO:0007669"/>
    <property type="project" value="TreeGrafter"/>
</dbReference>
<dbReference type="InterPro" id="IPR050614">
    <property type="entry name" value="Synaptic_Scaffolding_LAP-MAGUK"/>
</dbReference>
<dbReference type="SMART" id="SM00228">
    <property type="entry name" value="PDZ"/>
    <property type="match status" value="2"/>
</dbReference>
<protein>
    <recommendedName>
        <fullName evidence="2">PDZ domain-containing protein</fullName>
    </recommendedName>
</protein>
<dbReference type="Pfam" id="PF00595">
    <property type="entry name" value="PDZ"/>
    <property type="match status" value="2"/>
</dbReference>
<sequence length="323" mass="35087">MFSVKLKVKEGRNSLPRSSGKNQRVVRRTSQGSTSGRSSILSNRSNGERKEKRVRIITHREKDRDFIDLDAADGITELREERYEIHIERTSAGLGLSIAGGKGSTPFKGDDEGIFISRVTEGGPADLAGLRVGDKVLKVNGVSVELADHYEAVEILKACGSVLVLLVTREVTRLVGHPVFSEDGSVSQISIDNRTLEQQQMDMQQHQKFIPPPIQINPQQQQNPGVVPQGVVTSPPLLTATPNGVLENGGRDVVHKITLHTTFIRDQIGQGLGFSIAGGRGSPPYKDGSDGIYISRITEGGLAHKDGKIMIGDRVLAVSVRYI</sequence>
<dbReference type="EnsemblMetazoa" id="PPAI005163-RA">
    <property type="protein sequence ID" value="PPAI005163-PA"/>
    <property type="gene ID" value="PPAI005163"/>
</dbReference>
<dbReference type="Proteomes" id="UP000092462">
    <property type="component" value="Unassembled WGS sequence"/>
</dbReference>
<dbReference type="InterPro" id="IPR036034">
    <property type="entry name" value="PDZ_sf"/>
</dbReference>
<dbReference type="GO" id="GO:0014069">
    <property type="term" value="C:postsynaptic density"/>
    <property type="evidence" value="ECO:0007669"/>
    <property type="project" value="TreeGrafter"/>
</dbReference>
<dbReference type="EMBL" id="AJVK01029984">
    <property type="status" value="NOT_ANNOTATED_CDS"/>
    <property type="molecule type" value="Genomic_DNA"/>
</dbReference>
<proteinExistence type="predicted"/>
<evidence type="ECO:0000313" key="4">
    <source>
        <dbReference type="Proteomes" id="UP000092462"/>
    </source>
</evidence>
<dbReference type="PROSITE" id="PS50106">
    <property type="entry name" value="PDZ"/>
    <property type="match status" value="2"/>
</dbReference>
<dbReference type="InterPro" id="IPR001478">
    <property type="entry name" value="PDZ"/>
</dbReference>
<dbReference type="GO" id="GO:0045197">
    <property type="term" value="P:establishment or maintenance of epithelial cell apical/basal polarity"/>
    <property type="evidence" value="ECO:0007669"/>
    <property type="project" value="TreeGrafter"/>
</dbReference>
<dbReference type="VEuPathDB" id="VectorBase:PPAPM1_007508"/>
<dbReference type="GO" id="GO:0019901">
    <property type="term" value="F:protein kinase binding"/>
    <property type="evidence" value="ECO:0007669"/>
    <property type="project" value="TreeGrafter"/>
</dbReference>
<feature type="region of interest" description="Disordered" evidence="1">
    <location>
        <begin position="8"/>
        <end position="51"/>
    </location>
</feature>
<dbReference type="CDD" id="cd06704">
    <property type="entry name" value="PDZ1_Scribble-like"/>
    <property type="match status" value="1"/>
</dbReference>
<feature type="domain" description="PDZ" evidence="2">
    <location>
        <begin position="260"/>
        <end position="323"/>
    </location>
</feature>
<dbReference type="PANTHER" id="PTHR23119:SF44">
    <property type="entry name" value="PROTEIN LAP4"/>
    <property type="match status" value="1"/>
</dbReference>
<dbReference type="GO" id="GO:0098609">
    <property type="term" value="P:cell-cell adhesion"/>
    <property type="evidence" value="ECO:0007669"/>
    <property type="project" value="TreeGrafter"/>
</dbReference>
<dbReference type="EMBL" id="AJVK01029985">
    <property type="status" value="NOT_ANNOTATED_CDS"/>
    <property type="molecule type" value="Genomic_DNA"/>
</dbReference>
<name>A0A1B0DBH4_PHLPP</name>
<evidence type="ECO:0000256" key="1">
    <source>
        <dbReference type="SAM" id="MobiDB-lite"/>
    </source>
</evidence>
<reference evidence="3" key="1">
    <citation type="submission" date="2022-08" db="UniProtKB">
        <authorList>
            <consortium name="EnsemblMetazoa"/>
        </authorList>
    </citation>
    <scope>IDENTIFICATION</scope>
    <source>
        <strain evidence="3">Israel</strain>
    </source>
</reference>